<dbReference type="InterPro" id="IPR036188">
    <property type="entry name" value="FAD/NAD-bd_sf"/>
</dbReference>
<dbReference type="GO" id="GO:0050660">
    <property type="term" value="F:flavin adenine dinucleotide binding"/>
    <property type="evidence" value="ECO:0007669"/>
    <property type="project" value="InterPro"/>
</dbReference>
<dbReference type="GO" id="GO:0044550">
    <property type="term" value="P:secondary metabolite biosynthetic process"/>
    <property type="evidence" value="ECO:0007669"/>
    <property type="project" value="TreeGrafter"/>
</dbReference>
<evidence type="ECO:0000256" key="1">
    <source>
        <dbReference type="ARBA" id="ARBA00010790"/>
    </source>
</evidence>
<dbReference type="PANTHER" id="PTHR11552">
    <property type="entry name" value="GLUCOSE-METHANOL-CHOLINE GMC OXIDOREDUCTASE"/>
    <property type="match status" value="1"/>
</dbReference>
<feature type="domain" description="Glucose-methanol-choline oxidoreductase C-terminal" evidence="2">
    <location>
        <begin position="99"/>
        <end position="226"/>
    </location>
</feature>
<accession>A0AAJ0D7K8</accession>
<dbReference type="AlphaFoldDB" id="A0AAJ0D7K8"/>
<dbReference type="PANTHER" id="PTHR11552:SF138">
    <property type="entry name" value="DEHYDROGENASE PKFF-RELATED"/>
    <property type="match status" value="1"/>
</dbReference>
<dbReference type="Gene3D" id="3.50.50.60">
    <property type="entry name" value="FAD/NAD(P)-binding domain"/>
    <property type="match status" value="1"/>
</dbReference>
<dbReference type="InterPro" id="IPR012132">
    <property type="entry name" value="GMC_OxRdtase"/>
</dbReference>
<comment type="similarity">
    <text evidence="1">Belongs to the GMC oxidoreductase family.</text>
</comment>
<dbReference type="GO" id="GO:0016614">
    <property type="term" value="F:oxidoreductase activity, acting on CH-OH group of donors"/>
    <property type="evidence" value="ECO:0007669"/>
    <property type="project" value="InterPro"/>
</dbReference>
<sequence length="237" mass="25922">MDHIWSAITREVDVVTIAALADPEFLAEANAEYVANRTGINTNPGGTIISFEKFPKGTISDATRKALDLENGGDWPDVEYFSQDAYASTNDDYLLSAPDSKDTFDHPVVNPNWLTDPRDMEVLIAAFKRLRQLFKPKVVQPALIGGEVYPGEDVATDAQIEANIRRSADTVFHPACTCKMGMSSDRMAVLDSKARVFGTKGLRVVDADSFPKLIPGHPQGTVYGLAEKIAYEILNGN</sequence>
<organism evidence="3 4">
    <name type="scientific">Extremus antarcticus</name>
    <dbReference type="NCBI Taxonomy" id="702011"/>
    <lineage>
        <taxon>Eukaryota</taxon>
        <taxon>Fungi</taxon>
        <taxon>Dikarya</taxon>
        <taxon>Ascomycota</taxon>
        <taxon>Pezizomycotina</taxon>
        <taxon>Dothideomycetes</taxon>
        <taxon>Dothideomycetidae</taxon>
        <taxon>Mycosphaerellales</taxon>
        <taxon>Extremaceae</taxon>
        <taxon>Extremus</taxon>
    </lineage>
</organism>
<keyword evidence="4" id="KW-1185">Reference proteome</keyword>
<reference evidence="3" key="1">
    <citation type="submission" date="2023-04" db="EMBL/GenBank/DDBJ databases">
        <title>Black Yeasts Isolated from many extreme environments.</title>
        <authorList>
            <person name="Coleine C."/>
            <person name="Stajich J.E."/>
            <person name="Selbmann L."/>
        </authorList>
    </citation>
    <scope>NUCLEOTIDE SEQUENCE</scope>
    <source>
        <strain evidence="3">CCFEE 5312</strain>
    </source>
</reference>
<name>A0AAJ0D7K8_9PEZI</name>
<dbReference type="SUPFAM" id="SSF51905">
    <property type="entry name" value="FAD/NAD(P)-binding domain"/>
    <property type="match status" value="1"/>
</dbReference>
<dbReference type="Proteomes" id="UP001271007">
    <property type="component" value="Unassembled WGS sequence"/>
</dbReference>
<evidence type="ECO:0000259" key="2">
    <source>
        <dbReference type="Pfam" id="PF05199"/>
    </source>
</evidence>
<protein>
    <recommendedName>
        <fullName evidence="2">Glucose-methanol-choline oxidoreductase C-terminal domain-containing protein</fullName>
    </recommendedName>
</protein>
<dbReference type="Gene3D" id="3.30.560.10">
    <property type="entry name" value="Glucose Oxidase, domain 3"/>
    <property type="match status" value="2"/>
</dbReference>
<dbReference type="EMBL" id="JAWDJX010000052">
    <property type="protein sequence ID" value="KAK3048174.1"/>
    <property type="molecule type" value="Genomic_DNA"/>
</dbReference>
<comment type="caution">
    <text evidence="3">The sequence shown here is derived from an EMBL/GenBank/DDBJ whole genome shotgun (WGS) entry which is preliminary data.</text>
</comment>
<evidence type="ECO:0000313" key="3">
    <source>
        <dbReference type="EMBL" id="KAK3048174.1"/>
    </source>
</evidence>
<evidence type="ECO:0000313" key="4">
    <source>
        <dbReference type="Proteomes" id="UP001271007"/>
    </source>
</evidence>
<proteinExistence type="inferred from homology"/>
<dbReference type="SUPFAM" id="SSF54373">
    <property type="entry name" value="FAD-linked reductases, C-terminal domain"/>
    <property type="match status" value="1"/>
</dbReference>
<gene>
    <name evidence="3" type="ORF">LTR09_010513</name>
</gene>
<dbReference type="InterPro" id="IPR007867">
    <property type="entry name" value="GMC_OxRtase_C"/>
</dbReference>
<dbReference type="Pfam" id="PF05199">
    <property type="entry name" value="GMC_oxred_C"/>
    <property type="match status" value="1"/>
</dbReference>